<evidence type="ECO:0000256" key="1">
    <source>
        <dbReference type="SAM" id="MobiDB-lite"/>
    </source>
</evidence>
<feature type="compositionally biased region" description="Pro residues" evidence="1">
    <location>
        <begin position="162"/>
        <end position="174"/>
    </location>
</feature>
<organism evidence="2 3">
    <name type="scientific">Spirulina subsalsa FACHB-351</name>
    <dbReference type="NCBI Taxonomy" id="234711"/>
    <lineage>
        <taxon>Bacteria</taxon>
        <taxon>Bacillati</taxon>
        <taxon>Cyanobacteriota</taxon>
        <taxon>Cyanophyceae</taxon>
        <taxon>Spirulinales</taxon>
        <taxon>Spirulinaceae</taxon>
        <taxon>Spirulina</taxon>
    </lineage>
</organism>
<accession>A0ABT3L2M3</accession>
<protein>
    <recommendedName>
        <fullName evidence="4">XRE family transcriptional regulator</fullName>
    </recommendedName>
</protein>
<gene>
    <name evidence="2" type="ORF">K4A83_05675</name>
</gene>
<evidence type="ECO:0000313" key="3">
    <source>
        <dbReference type="Proteomes" id="UP001526426"/>
    </source>
</evidence>
<reference evidence="2 3" key="1">
    <citation type="submission" date="2021-08" db="EMBL/GenBank/DDBJ databases">
        <title>Draft genome sequence of Spirulina subsalsa with high tolerance to salinity and hype-accumulation of phycocyanin.</title>
        <authorList>
            <person name="Pei H."/>
            <person name="Jiang L."/>
        </authorList>
    </citation>
    <scope>NUCLEOTIDE SEQUENCE [LARGE SCALE GENOMIC DNA]</scope>
    <source>
        <strain evidence="2 3">FACHB-351</strain>
    </source>
</reference>
<name>A0ABT3L2M3_9CYAN</name>
<dbReference type="RefSeq" id="WP_265263476.1">
    <property type="nucleotide sequence ID" value="NZ_JAIHOM010000020.1"/>
</dbReference>
<keyword evidence="3" id="KW-1185">Reference proteome</keyword>
<dbReference type="EMBL" id="JAIHOM010000020">
    <property type="protein sequence ID" value="MCW6035763.1"/>
    <property type="molecule type" value="Genomic_DNA"/>
</dbReference>
<comment type="caution">
    <text evidence="2">The sequence shown here is derived from an EMBL/GenBank/DDBJ whole genome shotgun (WGS) entry which is preliminary data.</text>
</comment>
<feature type="region of interest" description="Disordered" evidence="1">
    <location>
        <begin position="91"/>
        <end position="111"/>
    </location>
</feature>
<sequence length="290" mass="32348">MANPDASTSFPFGYQQRLQELLESQWQVGESYARFAERLGLGSGKTLKAWLTQDFKAEPDPQKLRKLAQFLGWSYWELICYLDTGKQPEAIAPSPDSLSSSPVHQPSPLKGSPQFSRGLLLAATRQMQDLAVTLQEFIEGLPPEHWYQSVQAVQAVEVEQFSPPPSLPSPPPLPRGETALETGSDLTAGETANTAPPVMTLAKMIQVCLEKAAMSPTQLRDRIEDYRRYSSLRSPLTAEEFNAMCEGDLIPQSEAQLEELADIVDRDRDYFSTNEWLKAWIASIYHGNVS</sequence>
<evidence type="ECO:0000313" key="2">
    <source>
        <dbReference type="EMBL" id="MCW6035763.1"/>
    </source>
</evidence>
<evidence type="ECO:0008006" key="4">
    <source>
        <dbReference type="Google" id="ProtNLM"/>
    </source>
</evidence>
<feature type="region of interest" description="Disordered" evidence="1">
    <location>
        <begin position="159"/>
        <end position="192"/>
    </location>
</feature>
<proteinExistence type="predicted"/>
<dbReference type="Proteomes" id="UP001526426">
    <property type="component" value="Unassembled WGS sequence"/>
</dbReference>